<dbReference type="AlphaFoldDB" id="C0B777"/>
<dbReference type="SUPFAM" id="SSF64182">
    <property type="entry name" value="DHH phosphoesterases"/>
    <property type="match status" value="1"/>
</dbReference>
<reference evidence="2 3" key="2">
    <citation type="submission" date="2009-03" db="EMBL/GenBank/DDBJ databases">
        <title>Draft genome sequence of Coprococcus comes (ATCC 27758).</title>
        <authorList>
            <person name="Sudarsanam P."/>
            <person name="Ley R."/>
            <person name="Guruge J."/>
            <person name="Turnbaugh P.J."/>
            <person name="Mahowald M."/>
            <person name="Liep D."/>
            <person name="Gordon J."/>
        </authorList>
    </citation>
    <scope>NUCLEOTIDE SEQUENCE [LARGE SCALE GENOMIC DNA]</scope>
    <source>
        <strain evidence="2 3">ATCC 27758</strain>
    </source>
</reference>
<dbReference type="Gene3D" id="3.90.1640.10">
    <property type="entry name" value="inorganic pyrophosphatase (n-terminal core)"/>
    <property type="match status" value="1"/>
</dbReference>
<evidence type="ECO:0000259" key="1">
    <source>
        <dbReference type="Pfam" id="PF01368"/>
    </source>
</evidence>
<name>C0B777_9FIRM</name>
<gene>
    <name evidence="2" type="ORF">COPCOM_00998</name>
</gene>
<dbReference type="InterPro" id="IPR038763">
    <property type="entry name" value="DHH_sf"/>
</dbReference>
<dbReference type="PANTHER" id="PTHR47618:SF1">
    <property type="entry name" value="BIFUNCTIONAL OLIGORIBONUCLEASE AND PAP PHOSPHATASE NRNA"/>
    <property type="match status" value="1"/>
</dbReference>
<evidence type="ECO:0000313" key="3">
    <source>
        <dbReference type="Proteomes" id="UP000003793"/>
    </source>
</evidence>
<accession>C0B777</accession>
<dbReference type="Pfam" id="PF01368">
    <property type="entry name" value="DHH"/>
    <property type="match status" value="1"/>
</dbReference>
<organism evidence="2 3">
    <name type="scientific">Coprococcus comes ATCC 27758</name>
    <dbReference type="NCBI Taxonomy" id="470146"/>
    <lineage>
        <taxon>Bacteria</taxon>
        <taxon>Bacillati</taxon>
        <taxon>Bacillota</taxon>
        <taxon>Clostridia</taxon>
        <taxon>Lachnospirales</taxon>
        <taxon>Lachnospiraceae</taxon>
        <taxon>Coprococcus</taxon>
    </lineage>
</organism>
<dbReference type="InterPro" id="IPR051319">
    <property type="entry name" value="Oligoribo/pAp-PDE_c-di-AMP_PDE"/>
</dbReference>
<dbReference type="Proteomes" id="UP000003793">
    <property type="component" value="Unassembled WGS sequence"/>
</dbReference>
<dbReference type="HOGENOM" id="CLU_1114105_0_0_9"/>
<sequence length="258" mass="29489">MISMLLDAISKAGTIALGGHVRPDGDCAGSCMGLYNYVRENFPEKEIDVYLEELPNTLKFMKNTDKIRHEVTEEKTYDLFIALDCGDMGRLGFSAVLFKKAAVRFCVDHHVSNQSFADQNYIMPDASSTSELIYNLLDYGKMSVETAECLYTGMVHDTGVFRYSCTHPSTMRAAAALMEKGIDFTKIITETFDEKTYAQNQILGRALLESFLFYERKMYCILRYKRRDGFLPGKSETSGWNRKPAETHKRYRCCNFYV</sequence>
<evidence type="ECO:0000313" key="2">
    <source>
        <dbReference type="EMBL" id="EEG90770.1"/>
    </source>
</evidence>
<protein>
    <submittedName>
        <fullName evidence="2">DHH family protein</fullName>
    </submittedName>
</protein>
<reference evidence="2 3" key="1">
    <citation type="submission" date="2009-02" db="EMBL/GenBank/DDBJ databases">
        <authorList>
            <person name="Fulton L."/>
            <person name="Clifton S."/>
            <person name="Fulton B."/>
            <person name="Xu J."/>
            <person name="Minx P."/>
            <person name="Pepin K.H."/>
            <person name="Johnson M."/>
            <person name="Bhonagiri V."/>
            <person name="Nash W.E."/>
            <person name="Mardis E.R."/>
            <person name="Wilson R.K."/>
        </authorList>
    </citation>
    <scope>NUCLEOTIDE SEQUENCE [LARGE SCALE GENOMIC DNA]</scope>
    <source>
        <strain evidence="2 3">ATCC 27758</strain>
    </source>
</reference>
<feature type="domain" description="DDH" evidence="1">
    <location>
        <begin position="15"/>
        <end position="154"/>
    </location>
</feature>
<comment type="caution">
    <text evidence="2">The sequence shown here is derived from an EMBL/GenBank/DDBJ whole genome shotgun (WGS) entry which is preliminary data.</text>
</comment>
<dbReference type="EMBL" id="ABVR01000037">
    <property type="protein sequence ID" value="EEG90770.1"/>
    <property type="molecule type" value="Genomic_DNA"/>
</dbReference>
<proteinExistence type="predicted"/>
<dbReference type="InterPro" id="IPR001667">
    <property type="entry name" value="DDH_dom"/>
</dbReference>
<dbReference type="PANTHER" id="PTHR47618">
    <property type="entry name" value="BIFUNCTIONAL OLIGORIBONUCLEASE AND PAP PHOSPHATASE NRNA"/>
    <property type="match status" value="1"/>
</dbReference>